<dbReference type="EMBL" id="CP008947">
    <property type="protein sequence ID" value="AII03283.1"/>
    <property type="molecule type" value="Genomic_DNA"/>
</dbReference>
<dbReference type="SMART" id="SM00895">
    <property type="entry name" value="FCD"/>
    <property type="match status" value="1"/>
</dbReference>
<accession>A0A076EDV1</accession>
<name>A0A076EDV1_RHOOP</name>
<evidence type="ECO:0000259" key="4">
    <source>
        <dbReference type="PROSITE" id="PS50949"/>
    </source>
</evidence>
<dbReference type="Gene3D" id="1.10.10.10">
    <property type="entry name" value="Winged helix-like DNA-binding domain superfamily/Winged helix DNA-binding domain"/>
    <property type="match status" value="1"/>
</dbReference>
<dbReference type="GO" id="GO:0003700">
    <property type="term" value="F:DNA-binding transcription factor activity"/>
    <property type="evidence" value="ECO:0007669"/>
    <property type="project" value="InterPro"/>
</dbReference>
<dbReference type="eggNOG" id="COG1802">
    <property type="taxonomic scope" value="Bacteria"/>
</dbReference>
<evidence type="ECO:0000313" key="6">
    <source>
        <dbReference type="Proteomes" id="UP000028488"/>
    </source>
</evidence>
<feature type="domain" description="HTH gntR-type" evidence="4">
    <location>
        <begin position="20"/>
        <end position="87"/>
    </location>
</feature>
<dbReference type="SUPFAM" id="SSF46785">
    <property type="entry name" value="Winged helix' DNA-binding domain"/>
    <property type="match status" value="1"/>
</dbReference>
<dbReference type="CDD" id="cd07377">
    <property type="entry name" value="WHTH_GntR"/>
    <property type="match status" value="1"/>
</dbReference>
<keyword evidence="3" id="KW-0804">Transcription</keyword>
<proteinExistence type="predicted"/>
<dbReference type="PANTHER" id="PTHR43537">
    <property type="entry name" value="TRANSCRIPTIONAL REGULATOR, GNTR FAMILY"/>
    <property type="match status" value="1"/>
</dbReference>
<dbReference type="PROSITE" id="PS50949">
    <property type="entry name" value="HTH_GNTR"/>
    <property type="match status" value="1"/>
</dbReference>
<dbReference type="AlphaFoldDB" id="A0A076EDV1"/>
<dbReference type="PANTHER" id="PTHR43537:SF41">
    <property type="entry name" value="TRANSCRIPTIONAL REGULATORY PROTEIN"/>
    <property type="match status" value="1"/>
</dbReference>
<dbReference type="Pfam" id="PF00392">
    <property type="entry name" value="GntR"/>
    <property type="match status" value="1"/>
</dbReference>
<dbReference type="SUPFAM" id="SSF48008">
    <property type="entry name" value="GntR ligand-binding domain-like"/>
    <property type="match status" value="1"/>
</dbReference>
<evidence type="ECO:0000256" key="1">
    <source>
        <dbReference type="ARBA" id="ARBA00023015"/>
    </source>
</evidence>
<evidence type="ECO:0000256" key="2">
    <source>
        <dbReference type="ARBA" id="ARBA00023125"/>
    </source>
</evidence>
<dbReference type="Gene3D" id="1.20.120.530">
    <property type="entry name" value="GntR ligand-binding domain-like"/>
    <property type="match status" value="1"/>
</dbReference>
<organism evidence="5 6">
    <name type="scientific">Rhodococcus opacus</name>
    <name type="common">Nocardia opaca</name>
    <dbReference type="NCBI Taxonomy" id="37919"/>
    <lineage>
        <taxon>Bacteria</taxon>
        <taxon>Bacillati</taxon>
        <taxon>Actinomycetota</taxon>
        <taxon>Actinomycetes</taxon>
        <taxon>Mycobacteriales</taxon>
        <taxon>Nocardiaceae</taxon>
        <taxon>Rhodococcus</taxon>
    </lineage>
</organism>
<gene>
    <name evidence="5" type="ORF">EP51_00900</name>
</gene>
<dbReference type="InterPro" id="IPR036388">
    <property type="entry name" value="WH-like_DNA-bd_sf"/>
</dbReference>
<dbReference type="SMART" id="SM00345">
    <property type="entry name" value="HTH_GNTR"/>
    <property type="match status" value="1"/>
</dbReference>
<sequence length="234" mass="26410">MVVTTSTRNPQPLVRALTPTSVPEQVAKEIRRSILSGELRPGQTFSLREISGQLGVSFIPVREALKELEAQGLVVTRPGKSAMVAPLSHEDLHGIYRLRRQLEPEIAGRACKLLDDADLRRLENYVAMFGDESLDLDDIYQAHHAFHYELLRPAATAWDLRVLDGLWHAAERYIRLAFSGREAEPDEHERRGHVHADILTVVRTRNMRKVAAATRQHLDDNEQIALRALDPIAP</sequence>
<dbReference type="InterPro" id="IPR011711">
    <property type="entry name" value="GntR_C"/>
</dbReference>
<dbReference type="InterPro" id="IPR036390">
    <property type="entry name" value="WH_DNA-bd_sf"/>
</dbReference>
<protein>
    <submittedName>
        <fullName evidence="5">GntR family transcriptional regulator</fullName>
    </submittedName>
</protein>
<dbReference type="RefSeq" id="WP_128638313.1">
    <property type="nucleotide sequence ID" value="NZ_CP008947.1"/>
</dbReference>
<keyword evidence="1" id="KW-0805">Transcription regulation</keyword>
<dbReference type="Pfam" id="PF07729">
    <property type="entry name" value="FCD"/>
    <property type="match status" value="1"/>
</dbReference>
<dbReference type="GO" id="GO:0003677">
    <property type="term" value="F:DNA binding"/>
    <property type="evidence" value="ECO:0007669"/>
    <property type="project" value="UniProtKB-KW"/>
</dbReference>
<evidence type="ECO:0000256" key="3">
    <source>
        <dbReference type="ARBA" id="ARBA00023163"/>
    </source>
</evidence>
<reference evidence="5 6" key="1">
    <citation type="submission" date="2014-07" db="EMBL/GenBank/DDBJ databases">
        <title>Genome Sequence of Rhodococcus opacus Strain R7, a Biodegrader of Mono- and Polycyclic Aromatic Hydrocarbons.</title>
        <authorList>
            <person name="Di Gennaro P."/>
            <person name="Zampolli J."/>
            <person name="Presti I."/>
            <person name="Cappelletti M."/>
            <person name="D'Ursi P."/>
            <person name="Orro A."/>
            <person name="Mezzelani A."/>
            <person name="Milanesi L."/>
        </authorList>
    </citation>
    <scope>NUCLEOTIDE SEQUENCE [LARGE SCALE GENOMIC DNA]</scope>
    <source>
        <strain evidence="5 6">R7</strain>
    </source>
</reference>
<keyword evidence="2" id="KW-0238">DNA-binding</keyword>
<dbReference type="InterPro" id="IPR008920">
    <property type="entry name" value="TF_FadR/GntR_C"/>
</dbReference>
<evidence type="ECO:0000313" key="5">
    <source>
        <dbReference type="EMBL" id="AII03283.1"/>
    </source>
</evidence>
<dbReference type="Proteomes" id="UP000028488">
    <property type="component" value="Chromosome"/>
</dbReference>
<dbReference type="InterPro" id="IPR000524">
    <property type="entry name" value="Tscrpt_reg_HTH_GntR"/>
</dbReference>